<feature type="region of interest" description="Disordered" evidence="1">
    <location>
        <begin position="1"/>
        <end position="32"/>
    </location>
</feature>
<organism evidence="2 3">
    <name type="scientific">Metapseudomonas boanensis</name>
    <dbReference type="NCBI Taxonomy" id="2822138"/>
    <lineage>
        <taxon>Bacteria</taxon>
        <taxon>Pseudomonadati</taxon>
        <taxon>Pseudomonadota</taxon>
        <taxon>Gammaproteobacteria</taxon>
        <taxon>Pseudomonadales</taxon>
        <taxon>Pseudomonadaceae</taxon>
        <taxon>Metapseudomonas</taxon>
    </lineage>
</organism>
<feature type="compositionally biased region" description="Low complexity" evidence="1">
    <location>
        <begin position="210"/>
        <end position="227"/>
    </location>
</feature>
<feature type="compositionally biased region" description="Polar residues" evidence="1">
    <location>
        <begin position="9"/>
        <end position="22"/>
    </location>
</feature>
<proteinExistence type="predicted"/>
<dbReference type="Proteomes" id="UP001519667">
    <property type="component" value="Unassembled WGS sequence"/>
</dbReference>
<evidence type="ECO:0000313" key="3">
    <source>
        <dbReference type="Proteomes" id="UP001519667"/>
    </source>
</evidence>
<keyword evidence="3" id="KW-1185">Reference proteome</keyword>
<feature type="region of interest" description="Disordered" evidence="1">
    <location>
        <begin position="142"/>
        <end position="230"/>
    </location>
</feature>
<accession>A0ABS5XN71</accession>
<reference evidence="2 3" key="1">
    <citation type="submission" date="2021-04" db="EMBL/GenBank/DDBJ databases">
        <title>Pseudomonas boanensis sp. nov., a bacterium isolated from river water used for household purposes in Boane District, Mozambique.</title>
        <authorList>
            <person name="Nicklasson M."/>
            <person name="Martin-Rodriguez A.J."/>
            <person name="Thorell K."/>
            <person name="Neves L."/>
            <person name="Mussagy A."/>
            <person name="Rydberg H.A."/>
            <person name="Hernroth B."/>
            <person name="Svensson-Stadler L."/>
            <person name="Sjoling A."/>
        </authorList>
    </citation>
    <scope>NUCLEOTIDE SEQUENCE [LARGE SCALE GENOMIC DNA]</scope>
    <source>
        <strain evidence="2 3">DB1</strain>
    </source>
</reference>
<dbReference type="RefSeq" id="WP_215378954.1">
    <property type="nucleotide sequence ID" value="NZ_JAGTIS010000013.1"/>
</dbReference>
<protein>
    <submittedName>
        <fullName evidence="2">Uncharacterized protein</fullName>
    </submittedName>
</protein>
<name>A0ABS5XN71_9GAMM</name>
<evidence type="ECO:0000256" key="1">
    <source>
        <dbReference type="SAM" id="MobiDB-lite"/>
    </source>
</evidence>
<sequence length="284" mass="29465">MSDYFDSLMRSSGLTVGSSMPTRQAPPASRPSLVAIDIQHSVPVIQPLPALSSQPATLPQTAVIANEAPASQREFDPPPARPMAAISQARALADGPLAFDGHAAGVHLRTQQAEPPIPSVAPAAPVPPPQAHALVRAAMQWVAADPQQASPEPRASAPRERFVAPTEPARPHAVISTPVAKAEAGPQSAQPAQVQPLAHPLAPGEDTPRRPGTPATPLAAPVTASPSPRDELFEISIGAIHLRVEAPTPQTVARVPPPPSAAQRAAGPSITPRSALSRRALRRI</sequence>
<comment type="caution">
    <text evidence="2">The sequence shown here is derived from an EMBL/GenBank/DDBJ whole genome shotgun (WGS) entry which is preliminary data.</text>
</comment>
<dbReference type="EMBL" id="JAGTIS010000013">
    <property type="protein sequence ID" value="MBT8768530.1"/>
    <property type="molecule type" value="Genomic_DNA"/>
</dbReference>
<gene>
    <name evidence="2" type="ORF">J7302_20685</name>
</gene>
<evidence type="ECO:0000313" key="2">
    <source>
        <dbReference type="EMBL" id="MBT8768530.1"/>
    </source>
</evidence>
<feature type="region of interest" description="Disordered" evidence="1">
    <location>
        <begin position="249"/>
        <end position="284"/>
    </location>
</feature>